<dbReference type="GO" id="GO:0016020">
    <property type="term" value="C:membrane"/>
    <property type="evidence" value="ECO:0007669"/>
    <property type="project" value="UniProtKB-SubCell"/>
</dbReference>
<feature type="transmembrane region" description="Helical" evidence="6">
    <location>
        <begin position="197"/>
        <end position="217"/>
    </location>
</feature>
<feature type="transmembrane region" description="Helical" evidence="6">
    <location>
        <begin position="52"/>
        <end position="77"/>
    </location>
</feature>
<feature type="transmembrane region" description="Helical" evidence="6">
    <location>
        <begin position="396"/>
        <end position="422"/>
    </location>
</feature>
<keyword evidence="8" id="KW-1185">Reference proteome</keyword>
<feature type="transmembrane region" description="Helical" evidence="6">
    <location>
        <begin position="89"/>
        <end position="111"/>
    </location>
</feature>
<protein>
    <submittedName>
        <fullName evidence="7">Solute carrier family 23 member 2</fullName>
    </submittedName>
</protein>
<dbReference type="GO" id="GO:0022857">
    <property type="term" value="F:transmembrane transporter activity"/>
    <property type="evidence" value="ECO:0007669"/>
    <property type="project" value="InterPro"/>
</dbReference>
<evidence type="ECO:0000313" key="8">
    <source>
        <dbReference type="Proteomes" id="UP001152320"/>
    </source>
</evidence>
<feature type="transmembrane region" description="Helical" evidence="6">
    <location>
        <begin position="428"/>
        <end position="446"/>
    </location>
</feature>
<feature type="transmembrane region" description="Helical" evidence="6">
    <location>
        <begin position="169"/>
        <end position="190"/>
    </location>
</feature>
<evidence type="ECO:0000256" key="2">
    <source>
        <dbReference type="ARBA" id="ARBA00008821"/>
    </source>
</evidence>
<feature type="transmembrane region" description="Helical" evidence="6">
    <location>
        <begin position="253"/>
        <end position="275"/>
    </location>
</feature>
<organism evidence="7 8">
    <name type="scientific">Holothuria leucospilota</name>
    <name type="common">Black long sea cucumber</name>
    <name type="synonym">Mertensiothuria leucospilota</name>
    <dbReference type="NCBI Taxonomy" id="206669"/>
    <lineage>
        <taxon>Eukaryota</taxon>
        <taxon>Metazoa</taxon>
        <taxon>Echinodermata</taxon>
        <taxon>Eleutherozoa</taxon>
        <taxon>Echinozoa</taxon>
        <taxon>Holothuroidea</taxon>
        <taxon>Aspidochirotacea</taxon>
        <taxon>Aspidochirotida</taxon>
        <taxon>Holothuriidae</taxon>
        <taxon>Holothuria</taxon>
    </lineage>
</organism>
<comment type="caution">
    <text evidence="7">The sequence shown here is derived from an EMBL/GenBank/DDBJ whole genome shotgun (WGS) entry which is preliminary data.</text>
</comment>
<proteinExistence type="inferred from homology"/>
<evidence type="ECO:0000256" key="1">
    <source>
        <dbReference type="ARBA" id="ARBA00004141"/>
    </source>
</evidence>
<dbReference type="PANTHER" id="PTHR11119">
    <property type="entry name" value="XANTHINE-URACIL / VITAMIN C PERMEASE FAMILY MEMBER"/>
    <property type="match status" value="1"/>
</dbReference>
<keyword evidence="3 6" id="KW-0812">Transmembrane</keyword>
<keyword evidence="5 6" id="KW-0472">Membrane</keyword>
<evidence type="ECO:0000313" key="7">
    <source>
        <dbReference type="EMBL" id="KAJ8047227.1"/>
    </source>
</evidence>
<comment type="subcellular location">
    <subcellularLocation>
        <location evidence="1">Membrane</location>
        <topology evidence="1">Multi-pass membrane protein</topology>
    </subcellularLocation>
</comment>
<evidence type="ECO:0000256" key="4">
    <source>
        <dbReference type="ARBA" id="ARBA00022989"/>
    </source>
</evidence>
<comment type="similarity">
    <text evidence="2">Belongs to the nucleobase:cation symporter-2 (NCS2) (TC 2.A.40) family.</text>
</comment>
<dbReference type="NCBIfam" id="NF037981">
    <property type="entry name" value="NCS2_1"/>
    <property type="match status" value="1"/>
</dbReference>
<evidence type="ECO:0000256" key="3">
    <source>
        <dbReference type="ARBA" id="ARBA00022692"/>
    </source>
</evidence>
<keyword evidence="4 6" id="KW-1133">Transmembrane helix</keyword>
<feature type="transmembrane region" description="Helical" evidence="6">
    <location>
        <begin position="362"/>
        <end position="384"/>
    </location>
</feature>
<gene>
    <name evidence="7" type="ORF">HOLleu_06177</name>
</gene>
<feature type="transmembrane region" description="Helical" evidence="6">
    <location>
        <begin position="496"/>
        <end position="516"/>
    </location>
</feature>
<dbReference type="OrthoDB" id="1641903at2759"/>
<sequence>MSSITEKQMISEEPFNSSHAVDNMEIEVIDKAEDDEVEKGNLIYGITERPPWLVAVIMALQHFSANFNGCLVIPFLLSRNLCFDKDPALLTQLIATAFFVSGISTLLQIIFGSRLPIIQGPSAAFIVPALSMLQVKGDCPAAITANSTQEERHMLKEEAYSRIRELQGAVLVSALIQILIGVTGLVGILLKFIGPITIAVTLIMIGFGVFPLASNFVGAHWCISLPTIALVIIFSMILSKWKVPLPGGRRFRIFAFFPMILAIAIMWTICAILTACEVFPDDSSVYGYAARTDLKMDNLRNSPWVSFPYPCQFGWPTFNLAGIVGTFSAILVSILDSVGDYHGCAQVSNAPPPPDHAVNRGIAVEGIGGFIAAIWGLGVGVASYSSDIALLSLTKVASRSVLIGSGLIYCLVAFCTKISAFLSGIPKPILGVAGIPIGMITAIGITNFSHVKIESNRNLLIVGVSLFLAVGIPDYLKQHPLSIKTGSTTVDQLLGVLLLNGMLIGAVVSATLDLIIPGTAEEKGRHWRDHVDLEDGNENRKFQETYSVYDLPFWMKWIKRSKILSKIPISPTFRMPVKSDEFVPIHSD</sequence>
<accession>A0A9Q1CKV5</accession>
<dbReference type="Proteomes" id="UP001152320">
    <property type="component" value="Chromosome 2"/>
</dbReference>
<dbReference type="EMBL" id="JAIZAY010000002">
    <property type="protein sequence ID" value="KAJ8047227.1"/>
    <property type="molecule type" value="Genomic_DNA"/>
</dbReference>
<reference evidence="7" key="1">
    <citation type="submission" date="2021-10" db="EMBL/GenBank/DDBJ databases">
        <title>Tropical sea cucumber genome reveals ecological adaptation and Cuvierian tubules defense mechanism.</title>
        <authorList>
            <person name="Chen T."/>
        </authorList>
    </citation>
    <scope>NUCLEOTIDE SEQUENCE</scope>
    <source>
        <strain evidence="7">Nanhai2018</strain>
        <tissue evidence="7">Muscle</tissue>
    </source>
</reference>
<dbReference type="Pfam" id="PF00860">
    <property type="entry name" value="Xan_ur_permease"/>
    <property type="match status" value="1"/>
</dbReference>
<feature type="transmembrane region" description="Helical" evidence="6">
    <location>
        <begin position="458"/>
        <end position="476"/>
    </location>
</feature>
<evidence type="ECO:0000256" key="6">
    <source>
        <dbReference type="SAM" id="Phobius"/>
    </source>
</evidence>
<dbReference type="InterPro" id="IPR006043">
    <property type="entry name" value="NCS2"/>
</dbReference>
<dbReference type="AlphaFoldDB" id="A0A9Q1CKV5"/>
<name>A0A9Q1CKV5_HOLLE</name>
<evidence type="ECO:0000256" key="5">
    <source>
        <dbReference type="ARBA" id="ARBA00023136"/>
    </source>
</evidence>
<feature type="transmembrane region" description="Helical" evidence="6">
    <location>
        <begin position="223"/>
        <end position="241"/>
    </location>
</feature>